<feature type="domain" description="Cyclin-like" evidence="12">
    <location>
        <begin position="79"/>
        <end position="162"/>
    </location>
</feature>
<feature type="region of interest" description="Disordered" evidence="11">
    <location>
        <begin position="339"/>
        <end position="406"/>
    </location>
</feature>
<proteinExistence type="inferred from homology"/>
<keyword evidence="8" id="KW-0804">Transcription</keyword>
<dbReference type="SUPFAM" id="SSF47954">
    <property type="entry name" value="Cyclin-like"/>
    <property type="match status" value="2"/>
</dbReference>
<dbReference type="FunFam" id="1.10.472.10:FF:000007">
    <property type="entry name" value="Transcription factor IIIB 90 kDa subunit"/>
    <property type="match status" value="1"/>
</dbReference>
<evidence type="ECO:0000256" key="7">
    <source>
        <dbReference type="ARBA" id="ARBA00023159"/>
    </source>
</evidence>
<feature type="compositionally biased region" description="Polar residues" evidence="11">
    <location>
        <begin position="361"/>
        <end position="375"/>
    </location>
</feature>
<dbReference type="Gene3D" id="1.10.472.170">
    <property type="match status" value="1"/>
</dbReference>
<evidence type="ECO:0000256" key="6">
    <source>
        <dbReference type="ARBA" id="ARBA00023015"/>
    </source>
</evidence>
<gene>
    <name evidence="13" type="ORF">Nepgr_010939</name>
</gene>
<dbReference type="Proteomes" id="UP001279734">
    <property type="component" value="Unassembled WGS sequence"/>
</dbReference>
<dbReference type="InterPro" id="IPR011665">
    <property type="entry name" value="BRF1_TBP-bd_dom"/>
</dbReference>
<keyword evidence="7" id="KW-0010">Activator</keyword>
<comment type="subcellular location">
    <subcellularLocation>
        <location evidence="1">Nucleus</location>
    </subcellularLocation>
</comment>
<comment type="caution">
    <text evidence="13">The sequence shown here is derived from an EMBL/GenBank/DDBJ whole genome shotgun (WGS) entry which is preliminary data.</text>
</comment>
<dbReference type="GO" id="GO:0000995">
    <property type="term" value="F:RNA polymerase III general transcription initiation factor activity"/>
    <property type="evidence" value="ECO:0007669"/>
    <property type="project" value="TreeGrafter"/>
</dbReference>
<dbReference type="InterPro" id="IPR013763">
    <property type="entry name" value="Cyclin-like_dom"/>
</dbReference>
<dbReference type="InterPro" id="IPR000812">
    <property type="entry name" value="TFIIB"/>
</dbReference>
<keyword evidence="9" id="KW-0539">Nucleus</keyword>
<keyword evidence="6" id="KW-0805">Transcription regulation</keyword>
<dbReference type="EMBL" id="BSYO01000008">
    <property type="protein sequence ID" value="GMH09099.1"/>
    <property type="molecule type" value="Genomic_DNA"/>
</dbReference>
<evidence type="ECO:0000256" key="10">
    <source>
        <dbReference type="SAM" id="Coils"/>
    </source>
</evidence>
<evidence type="ECO:0000256" key="8">
    <source>
        <dbReference type="ARBA" id="ARBA00023163"/>
    </source>
</evidence>
<dbReference type="PANTHER" id="PTHR11618:SF4">
    <property type="entry name" value="TRANSCRIPTION FACTOR IIIB 90 KDA SUBUNIT"/>
    <property type="match status" value="1"/>
</dbReference>
<dbReference type="SMART" id="SM00385">
    <property type="entry name" value="CYCLIN"/>
    <property type="match status" value="2"/>
</dbReference>
<evidence type="ECO:0000256" key="1">
    <source>
        <dbReference type="ARBA" id="ARBA00004123"/>
    </source>
</evidence>
<comment type="similarity">
    <text evidence="2">Belongs to the TFIIB family.</text>
</comment>
<keyword evidence="5" id="KW-0862">Zinc</keyword>
<evidence type="ECO:0000256" key="9">
    <source>
        <dbReference type="ARBA" id="ARBA00023242"/>
    </source>
</evidence>
<dbReference type="Gene3D" id="1.20.5.650">
    <property type="entry name" value="Single helix bin"/>
    <property type="match status" value="1"/>
</dbReference>
<evidence type="ECO:0000313" key="14">
    <source>
        <dbReference type="Proteomes" id="UP001279734"/>
    </source>
</evidence>
<evidence type="ECO:0000256" key="4">
    <source>
        <dbReference type="ARBA" id="ARBA00022771"/>
    </source>
</evidence>
<dbReference type="GO" id="GO:0005634">
    <property type="term" value="C:nucleus"/>
    <property type="evidence" value="ECO:0007669"/>
    <property type="project" value="UniProtKB-SubCell"/>
</dbReference>
<dbReference type="InterPro" id="IPR036915">
    <property type="entry name" value="Cyclin-like_sf"/>
</dbReference>
<feature type="compositionally biased region" description="Basic and acidic residues" evidence="11">
    <location>
        <begin position="346"/>
        <end position="356"/>
    </location>
</feature>
<dbReference type="GO" id="GO:0097550">
    <property type="term" value="C:transcription preinitiation complex"/>
    <property type="evidence" value="ECO:0007669"/>
    <property type="project" value="TreeGrafter"/>
</dbReference>
<keyword evidence="14" id="KW-1185">Reference proteome</keyword>
<dbReference type="InterPro" id="IPR013150">
    <property type="entry name" value="TFIIB_cyclin"/>
</dbReference>
<protein>
    <recommendedName>
        <fullName evidence="12">Cyclin-like domain-containing protein</fullName>
    </recommendedName>
</protein>
<dbReference type="Pfam" id="PF07741">
    <property type="entry name" value="BRF1"/>
    <property type="match status" value="1"/>
</dbReference>
<sequence>MERTIRCRNCTRGQPTVQTDSGLICCTFCGKVVDQDIYSTEPTFVKNAAGQSQLAGSVVRSVQSDYSASRERTLNYAYDFITHIADNLGVGGGDQIARPALAFYTIALERNFTRGRRADQVAAACLYIACRENKKPFLLIEFSEFLRVNVYVLGAVFLQLCKVLWLEEHPIVQKPVDPSLFIHRFSNNLLGEINHDIEKTALRIITSMKQNWMQTGRKPSGICGAALYVSALSHGHKVMKSDIVKIVHICEATLTKRLIEFENTDSGSLTIEELNQKAEELERNYGSNKHSNVGYNMSGKGELLCEHRGSGVPYFAHGLCEHCYAEFINISGGLEGGAEPPAFQRADTERKAKTCSDEIATDSSMKPGQLQSSRKNSNRENKIRILNNGRNEESERSDCGGVPIPSEAVDTASKKLNGADVHAKSSEDSESFSDIDDAEVDHYIHTEEEKHFKEIIWKQMNADYLEEQAAKEAAAAREAYEASFQNCSDDMLVKKEFAAAVGAAVSKSKKERRDRRAAEAMKPQTAAEAAHAILNSKRLSSKINYDKLQEMLDIPESSDGCKKRRTELHSENNMMSDTRKVEVEVEDNSDELGTMGEYEYEGMYDAAEDHGYSYYDHEEEGYDDYDDGLC</sequence>
<organism evidence="13 14">
    <name type="scientific">Nepenthes gracilis</name>
    <name type="common">Slender pitcher plant</name>
    <dbReference type="NCBI Taxonomy" id="150966"/>
    <lineage>
        <taxon>Eukaryota</taxon>
        <taxon>Viridiplantae</taxon>
        <taxon>Streptophyta</taxon>
        <taxon>Embryophyta</taxon>
        <taxon>Tracheophyta</taxon>
        <taxon>Spermatophyta</taxon>
        <taxon>Magnoliopsida</taxon>
        <taxon>eudicotyledons</taxon>
        <taxon>Gunneridae</taxon>
        <taxon>Pentapetalae</taxon>
        <taxon>Caryophyllales</taxon>
        <taxon>Nepenthaceae</taxon>
        <taxon>Nepenthes</taxon>
    </lineage>
</organism>
<dbReference type="CDD" id="cd20553">
    <property type="entry name" value="CYCLIN_TFIIIB90_rpt1"/>
    <property type="match status" value="1"/>
</dbReference>
<evidence type="ECO:0000256" key="3">
    <source>
        <dbReference type="ARBA" id="ARBA00022723"/>
    </source>
</evidence>
<dbReference type="PANTHER" id="PTHR11618">
    <property type="entry name" value="TRANSCRIPTION INITIATION FACTOR IIB-RELATED"/>
    <property type="match status" value="1"/>
</dbReference>
<dbReference type="CDD" id="cd20554">
    <property type="entry name" value="CYCLIN_TFIIIB90_rpt2"/>
    <property type="match status" value="1"/>
</dbReference>
<dbReference type="Pfam" id="PF00382">
    <property type="entry name" value="TFIIB"/>
    <property type="match status" value="2"/>
</dbReference>
<dbReference type="GO" id="GO:0000126">
    <property type="term" value="C:transcription factor TFIIIB complex"/>
    <property type="evidence" value="ECO:0007669"/>
    <property type="project" value="TreeGrafter"/>
</dbReference>
<keyword evidence="4" id="KW-0863">Zinc-finger</keyword>
<dbReference type="Gene3D" id="1.10.472.10">
    <property type="entry name" value="Cyclin-like"/>
    <property type="match status" value="1"/>
</dbReference>
<dbReference type="AlphaFoldDB" id="A0AAD3SDX0"/>
<dbReference type="GO" id="GO:0070897">
    <property type="term" value="P:transcription preinitiation complex assembly"/>
    <property type="evidence" value="ECO:0007669"/>
    <property type="project" value="InterPro"/>
</dbReference>
<evidence type="ECO:0000313" key="13">
    <source>
        <dbReference type="EMBL" id="GMH09099.1"/>
    </source>
</evidence>
<feature type="coiled-coil region" evidence="10">
    <location>
        <begin position="264"/>
        <end position="291"/>
    </location>
</feature>
<keyword evidence="10" id="KW-0175">Coiled coil</keyword>
<name>A0AAD3SDX0_NEPGR</name>
<evidence type="ECO:0000259" key="12">
    <source>
        <dbReference type="SMART" id="SM00385"/>
    </source>
</evidence>
<dbReference type="SUPFAM" id="SSF57783">
    <property type="entry name" value="Zinc beta-ribbon"/>
    <property type="match status" value="1"/>
</dbReference>
<evidence type="ECO:0000256" key="11">
    <source>
        <dbReference type="SAM" id="MobiDB-lite"/>
    </source>
</evidence>
<accession>A0AAD3SDX0</accession>
<dbReference type="GO" id="GO:0008270">
    <property type="term" value="F:zinc ion binding"/>
    <property type="evidence" value="ECO:0007669"/>
    <property type="project" value="UniProtKB-KW"/>
</dbReference>
<dbReference type="PRINTS" id="PR00685">
    <property type="entry name" value="TIFACTORIIB"/>
</dbReference>
<evidence type="ECO:0000256" key="2">
    <source>
        <dbReference type="ARBA" id="ARBA00010857"/>
    </source>
</evidence>
<reference evidence="13" key="1">
    <citation type="submission" date="2023-05" db="EMBL/GenBank/DDBJ databases">
        <title>Nepenthes gracilis genome sequencing.</title>
        <authorList>
            <person name="Fukushima K."/>
        </authorList>
    </citation>
    <scope>NUCLEOTIDE SEQUENCE</scope>
    <source>
        <strain evidence="13">SING2019-196</strain>
    </source>
</reference>
<dbReference type="GO" id="GO:0001006">
    <property type="term" value="F:RNA polymerase III type 3 promoter sequence-specific DNA binding"/>
    <property type="evidence" value="ECO:0007669"/>
    <property type="project" value="TreeGrafter"/>
</dbReference>
<dbReference type="GO" id="GO:0017025">
    <property type="term" value="F:TBP-class protein binding"/>
    <property type="evidence" value="ECO:0007669"/>
    <property type="project" value="InterPro"/>
</dbReference>
<feature type="domain" description="Cyclin-like" evidence="12">
    <location>
        <begin position="180"/>
        <end position="263"/>
    </location>
</feature>
<keyword evidence="3" id="KW-0479">Metal-binding</keyword>
<evidence type="ECO:0000256" key="5">
    <source>
        <dbReference type="ARBA" id="ARBA00022833"/>
    </source>
</evidence>
<dbReference type="FunFam" id="1.10.472.10:FF:000066">
    <property type="entry name" value="Transcription factor IIIB subunit"/>
    <property type="match status" value="1"/>
</dbReference>